<keyword evidence="3" id="KW-0813">Transport</keyword>
<protein>
    <submittedName>
        <fullName evidence="13">Otopetrin-2-like protein</fullName>
    </submittedName>
</protein>
<evidence type="ECO:0000313" key="14">
    <source>
        <dbReference type="EMBL" id="RWS05117.1"/>
    </source>
</evidence>
<dbReference type="AlphaFoldDB" id="A0A3S3NSD5"/>
<evidence type="ECO:0000256" key="1">
    <source>
        <dbReference type="ARBA" id="ARBA00004651"/>
    </source>
</evidence>
<dbReference type="EMBL" id="NCKU01005016">
    <property type="protein sequence ID" value="RWS05117.1"/>
    <property type="molecule type" value="Genomic_DNA"/>
</dbReference>
<evidence type="ECO:0000313" key="15">
    <source>
        <dbReference type="Proteomes" id="UP000285301"/>
    </source>
</evidence>
<feature type="transmembrane region" description="Helical" evidence="11">
    <location>
        <begin position="168"/>
        <end position="188"/>
    </location>
</feature>
<feature type="transmembrane region" description="Helical" evidence="11">
    <location>
        <begin position="352"/>
        <end position="381"/>
    </location>
</feature>
<evidence type="ECO:0000256" key="9">
    <source>
        <dbReference type="ARBA" id="ARBA00023136"/>
    </source>
</evidence>
<feature type="transmembrane region" description="Helical" evidence="11">
    <location>
        <begin position="12"/>
        <end position="34"/>
    </location>
</feature>
<comment type="caution">
    <text evidence="13">The sequence shown here is derived from an EMBL/GenBank/DDBJ whole genome shotgun (WGS) entry which is preliminary data.</text>
</comment>
<accession>A0A3S3NSD5</accession>
<dbReference type="GO" id="GO:0015252">
    <property type="term" value="F:proton channel activity"/>
    <property type="evidence" value="ECO:0007669"/>
    <property type="project" value="InterPro"/>
</dbReference>
<evidence type="ECO:0000313" key="13">
    <source>
        <dbReference type="EMBL" id="RWS05084.1"/>
    </source>
</evidence>
<proteinExistence type="inferred from homology"/>
<keyword evidence="15" id="KW-1185">Reference proteome</keyword>
<name>A0A3S3NSD5_9ACAR</name>
<organism evidence="13 15">
    <name type="scientific">Dinothrombium tinctorium</name>
    <dbReference type="NCBI Taxonomy" id="1965070"/>
    <lineage>
        <taxon>Eukaryota</taxon>
        <taxon>Metazoa</taxon>
        <taxon>Ecdysozoa</taxon>
        <taxon>Arthropoda</taxon>
        <taxon>Chelicerata</taxon>
        <taxon>Arachnida</taxon>
        <taxon>Acari</taxon>
        <taxon>Acariformes</taxon>
        <taxon>Trombidiformes</taxon>
        <taxon>Prostigmata</taxon>
        <taxon>Anystina</taxon>
        <taxon>Parasitengona</taxon>
        <taxon>Trombidioidea</taxon>
        <taxon>Trombidiidae</taxon>
        <taxon>Dinothrombium</taxon>
    </lineage>
</organism>
<feature type="transmembrane region" description="Helical" evidence="11">
    <location>
        <begin position="431"/>
        <end position="456"/>
    </location>
</feature>
<feature type="transmembrane region" description="Helical" evidence="11">
    <location>
        <begin position="498"/>
        <end position="520"/>
    </location>
</feature>
<feature type="transmembrane region" description="Helical" evidence="11">
    <location>
        <begin position="468"/>
        <end position="486"/>
    </location>
</feature>
<comment type="similarity">
    <text evidence="2">Belongs to the otopetrin family.</text>
</comment>
<dbReference type="Pfam" id="PF03189">
    <property type="entry name" value="Otopetrin"/>
    <property type="match status" value="1"/>
</dbReference>
<keyword evidence="10" id="KW-0407">Ion channel</keyword>
<feature type="transmembrane region" description="Helical" evidence="11">
    <location>
        <begin position="255"/>
        <end position="275"/>
    </location>
</feature>
<dbReference type="PANTHER" id="PTHR21522">
    <property type="entry name" value="PROTON CHANNEL OTOP"/>
    <property type="match status" value="1"/>
</dbReference>
<evidence type="ECO:0000256" key="6">
    <source>
        <dbReference type="ARBA" id="ARBA00022781"/>
    </source>
</evidence>
<evidence type="ECO:0000256" key="10">
    <source>
        <dbReference type="ARBA" id="ARBA00023303"/>
    </source>
</evidence>
<dbReference type="PANTHER" id="PTHR21522:SF62">
    <property type="entry name" value="OTOPETRIN-LIKE A, ISOFORM C"/>
    <property type="match status" value="1"/>
</dbReference>
<evidence type="ECO:0000256" key="8">
    <source>
        <dbReference type="ARBA" id="ARBA00023065"/>
    </source>
</evidence>
<dbReference type="EMBL" id="NCKU01005041">
    <property type="protein sequence ID" value="RWS05084.1"/>
    <property type="molecule type" value="Genomic_DNA"/>
</dbReference>
<comment type="subcellular location">
    <subcellularLocation>
        <location evidence="1">Cell membrane</location>
        <topology evidence="1">Multi-pass membrane protein</topology>
    </subcellularLocation>
</comment>
<evidence type="ECO:0000256" key="4">
    <source>
        <dbReference type="ARBA" id="ARBA00022475"/>
    </source>
</evidence>
<feature type="transmembrane region" description="Helical" evidence="11">
    <location>
        <begin position="325"/>
        <end position="346"/>
    </location>
</feature>
<feature type="non-terminal residue" evidence="13">
    <location>
        <position position="529"/>
    </location>
</feature>
<feature type="transmembrane region" description="Helical" evidence="11">
    <location>
        <begin position="99"/>
        <end position="115"/>
    </location>
</feature>
<dbReference type="InterPro" id="IPR004878">
    <property type="entry name" value="Otopetrin"/>
</dbReference>
<evidence type="ECO:0000256" key="7">
    <source>
        <dbReference type="ARBA" id="ARBA00022989"/>
    </source>
</evidence>
<keyword evidence="4" id="KW-1003">Cell membrane</keyword>
<evidence type="ECO:0000256" key="11">
    <source>
        <dbReference type="SAM" id="Phobius"/>
    </source>
</evidence>
<keyword evidence="5 11" id="KW-0812">Transmembrane</keyword>
<feature type="transmembrane region" description="Helical" evidence="11">
    <location>
        <begin position="40"/>
        <end position="60"/>
    </location>
</feature>
<keyword evidence="7 11" id="KW-1133">Transmembrane helix</keyword>
<dbReference type="Proteomes" id="UP000285301">
    <property type="component" value="Unassembled WGS sequence"/>
</dbReference>
<evidence type="ECO:0000256" key="2">
    <source>
        <dbReference type="ARBA" id="ARBA00006513"/>
    </source>
</evidence>
<feature type="transmembrane region" description="Helical" evidence="11">
    <location>
        <begin position="135"/>
        <end position="156"/>
    </location>
</feature>
<keyword evidence="6" id="KW-0375">Hydrogen ion transport</keyword>
<dbReference type="OrthoDB" id="6429739at2759"/>
<keyword evidence="9 11" id="KW-0472">Membrane</keyword>
<evidence type="ECO:0000313" key="12">
    <source>
        <dbReference type="EMBL" id="RWS05055.1"/>
    </source>
</evidence>
<feature type="transmembrane region" description="Helical" evidence="11">
    <location>
        <begin position="401"/>
        <end position="425"/>
    </location>
</feature>
<evidence type="ECO:0000256" key="3">
    <source>
        <dbReference type="ARBA" id="ARBA00022448"/>
    </source>
</evidence>
<feature type="non-terminal residue" evidence="13">
    <location>
        <position position="1"/>
    </location>
</feature>
<reference evidence="13" key="2">
    <citation type="submission" date="2018-11" db="EMBL/GenBank/DDBJ databases">
        <title>Trombidioid mite genomics.</title>
        <authorList>
            <person name="Dong X."/>
        </authorList>
    </citation>
    <scope>NUCLEOTIDE SEQUENCE</scope>
    <source>
        <strain evidence="13">UoL-WK</strain>
    </source>
</reference>
<reference evidence="13 15" key="1">
    <citation type="journal article" date="2018" name="Gigascience">
        <title>Genomes of trombidid mites reveal novel predicted allergens and laterally-transferred genes associated with secondary metabolism.</title>
        <authorList>
            <person name="Dong X."/>
            <person name="Chaisiri K."/>
            <person name="Xia D."/>
            <person name="Armstrong S.D."/>
            <person name="Fang Y."/>
            <person name="Donnelly M.J."/>
            <person name="Kadowaki T."/>
            <person name="McGarry J.W."/>
            <person name="Darby A.C."/>
            <person name="Makepeace B.L."/>
        </authorList>
    </citation>
    <scope>NUCLEOTIDE SEQUENCE [LARGE SCALE GENOMIC DNA]</scope>
    <source>
        <strain evidence="13">UoL-WK</strain>
    </source>
</reference>
<dbReference type="EMBL" id="NCKU01005065">
    <property type="protein sequence ID" value="RWS05055.1"/>
    <property type="molecule type" value="Genomic_DNA"/>
</dbReference>
<gene>
    <name evidence="14" type="ORF">B4U79_05132</name>
    <name evidence="13" type="ORF">B4U79_05531</name>
    <name evidence="12" type="ORF">B4U79_14571</name>
</gene>
<keyword evidence="8" id="KW-0406">Ion transport</keyword>
<sequence>TLALVATSSIYGQLLIVICIVFFVVEISTPQIPLFYFEGYYFFLYIVSLAFLLYIYLYLLKGEKKTNRVRDDRNSQICEDRRETKKQKIGECEKSHGSIFLRIGAIVFGLGTMVFNGMEFGTYFEIPYTSPCYSILLGVNPILQATFTFVQMYFVFNYSRLMIKKFKTFARIGIMHLVATNICVWIRALGRETLHDLKESTSHSFLEELMLPFRYRKRKNANFEPFAAKNLTINYSNPCQREDIVGSVLAESSPYLYPFIIEYSLICAAFLYVMWKTIGLHQYFATNSFSLPTQKTEDAAGENLITSHPCRSKNSFSCVDSKKGLFIGLLLLVISVTSLIVFFVLLHHRTLHLLAILISDLSQSLLLLLCCIASVAAYIEIRKLRFQTDNQNSAESGLRDILLKASAFGLYIYSLFGVIAGVLKISSPQHFAVFLTSILTFIQVTLQSILIEDVVFRKRVSSDNPGRQLITFLLISNITLWIIYTFEMQKVEASPVQLDIFGFTTWTLIVRITLPLSIFYRFHSAITFA</sequence>
<dbReference type="GO" id="GO:0005886">
    <property type="term" value="C:plasma membrane"/>
    <property type="evidence" value="ECO:0007669"/>
    <property type="project" value="UniProtKB-SubCell"/>
</dbReference>
<evidence type="ECO:0000256" key="5">
    <source>
        <dbReference type="ARBA" id="ARBA00022692"/>
    </source>
</evidence>